<dbReference type="InterPro" id="IPR005182">
    <property type="entry name" value="YdbS-like_PH"/>
</dbReference>
<dbReference type="AlphaFoldDB" id="A0A239IW62"/>
<evidence type="ECO:0000313" key="4">
    <source>
        <dbReference type="Proteomes" id="UP000198282"/>
    </source>
</evidence>
<accession>A0A239IW62</accession>
<dbReference type="PANTHER" id="PTHR37938:SF1">
    <property type="entry name" value="BLL0215 PROTEIN"/>
    <property type="match status" value="1"/>
</dbReference>
<keyword evidence="1" id="KW-0812">Transmembrane</keyword>
<name>A0A239IW62_9ACTN</name>
<protein>
    <submittedName>
        <fullName evidence="3">Membrane protein YdbS, contains bPH2 (Pleckstrin homology) domain</fullName>
    </submittedName>
</protein>
<keyword evidence="1" id="KW-0472">Membrane</keyword>
<gene>
    <name evidence="3" type="ORF">SAMN05216276_1020107</name>
</gene>
<evidence type="ECO:0000259" key="2">
    <source>
        <dbReference type="Pfam" id="PF03703"/>
    </source>
</evidence>
<organism evidence="3 4">
    <name type="scientific">Streptosporangium subroseum</name>
    <dbReference type="NCBI Taxonomy" id="106412"/>
    <lineage>
        <taxon>Bacteria</taxon>
        <taxon>Bacillati</taxon>
        <taxon>Actinomycetota</taxon>
        <taxon>Actinomycetes</taxon>
        <taxon>Streptosporangiales</taxon>
        <taxon>Streptosporangiaceae</taxon>
        <taxon>Streptosporangium</taxon>
    </lineage>
</organism>
<keyword evidence="4" id="KW-1185">Reference proteome</keyword>
<reference evidence="3 4" key="1">
    <citation type="submission" date="2017-06" db="EMBL/GenBank/DDBJ databases">
        <authorList>
            <person name="Kim H.J."/>
            <person name="Triplett B.A."/>
        </authorList>
    </citation>
    <scope>NUCLEOTIDE SEQUENCE [LARGE SCALE GENOMIC DNA]</scope>
    <source>
        <strain evidence="3 4">CGMCC 4.2132</strain>
    </source>
</reference>
<keyword evidence="1" id="KW-1133">Transmembrane helix</keyword>
<proteinExistence type="predicted"/>
<feature type="transmembrane region" description="Helical" evidence="1">
    <location>
        <begin position="34"/>
        <end position="52"/>
    </location>
</feature>
<feature type="transmembrane region" description="Helical" evidence="1">
    <location>
        <begin position="64"/>
        <end position="84"/>
    </location>
</feature>
<feature type="domain" description="YdbS-like PH" evidence="2">
    <location>
        <begin position="94"/>
        <end position="160"/>
    </location>
</feature>
<dbReference type="PANTHER" id="PTHR37938">
    <property type="entry name" value="BLL0215 PROTEIN"/>
    <property type="match status" value="1"/>
</dbReference>
<dbReference type="EMBL" id="FZOD01000020">
    <property type="protein sequence ID" value="SNS96664.1"/>
    <property type="molecule type" value="Genomic_DNA"/>
</dbReference>
<dbReference type="Pfam" id="PF03703">
    <property type="entry name" value="bPH_2"/>
    <property type="match status" value="1"/>
</dbReference>
<evidence type="ECO:0000256" key="1">
    <source>
        <dbReference type="SAM" id="Phobius"/>
    </source>
</evidence>
<dbReference type="Proteomes" id="UP000198282">
    <property type="component" value="Unassembled WGS sequence"/>
</dbReference>
<sequence length="179" mass="20057">MRLVTHGDSAPSSVNRYLLPHEHQVIMVRRHPAVLLRPVAEVFGGLILAGLLSKWFGSQAGEGGGGALVVVWWAWLLLLIRFVWKVAEWSVDYFVVTSKRMLLTTGLITRKVDMMPLGKVTDMSFQRSLLGRMLGYGEFVLESAGQDQALSRVNYIPYPETLYLEVCQMLFPGSNDSDD</sequence>
<evidence type="ECO:0000313" key="3">
    <source>
        <dbReference type="EMBL" id="SNS96664.1"/>
    </source>
</evidence>
<dbReference type="RefSeq" id="WP_089209101.1">
    <property type="nucleotide sequence ID" value="NZ_CP109068.1"/>
</dbReference>
<dbReference type="OrthoDB" id="3354538at2"/>